<feature type="region of interest" description="Disordered" evidence="1">
    <location>
        <begin position="1"/>
        <end position="86"/>
    </location>
</feature>
<proteinExistence type="predicted"/>
<reference evidence="2" key="2">
    <citation type="journal article" date="2024" name="Plant">
        <title>Genomic evolution and insights into agronomic trait innovations of Sesamum species.</title>
        <authorList>
            <person name="Miao H."/>
            <person name="Wang L."/>
            <person name="Qu L."/>
            <person name="Liu H."/>
            <person name="Sun Y."/>
            <person name="Le M."/>
            <person name="Wang Q."/>
            <person name="Wei S."/>
            <person name="Zheng Y."/>
            <person name="Lin W."/>
            <person name="Duan Y."/>
            <person name="Cao H."/>
            <person name="Xiong S."/>
            <person name="Wang X."/>
            <person name="Wei L."/>
            <person name="Li C."/>
            <person name="Ma Q."/>
            <person name="Ju M."/>
            <person name="Zhao R."/>
            <person name="Li G."/>
            <person name="Mu C."/>
            <person name="Tian Q."/>
            <person name="Mei H."/>
            <person name="Zhang T."/>
            <person name="Gao T."/>
            <person name="Zhang H."/>
        </authorList>
    </citation>
    <scope>NUCLEOTIDE SEQUENCE</scope>
    <source>
        <strain evidence="2">3651</strain>
    </source>
</reference>
<feature type="compositionally biased region" description="Low complexity" evidence="1">
    <location>
        <begin position="7"/>
        <end position="22"/>
    </location>
</feature>
<dbReference type="Proteomes" id="UP001293254">
    <property type="component" value="Unassembled WGS sequence"/>
</dbReference>
<evidence type="ECO:0000256" key="1">
    <source>
        <dbReference type="SAM" id="MobiDB-lite"/>
    </source>
</evidence>
<reference evidence="2" key="1">
    <citation type="submission" date="2020-06" db="EMBL/GenBank/DDBJ databases">
        <authorList>
            <person name="Li T."/>
            <person name="Hu X."/>
            <person name="Zhang T."/>
            <person name="Song X."/>
            <person name="Zhang H."/>
            <person name="Dai N."/>
            <person name="Sheng W."/>
            <person name="Hou X."/>
            <person name="Wei L."/>
        </authorList>
    </citation>
    <scope>NUCLEOTIDE SEQUENCE</scope>
    <source>
        <strain evidence="2">3651</strain>
        <tissue evidence="2">Leaf</tissue>
    </source>
</reference>
<feature type="compositionally biased region" description="Polar residues" evidence="1">
    <location>
        <begin position="53"/>
        <end position="74"/>
    </location>
</feature>
<name>A0AAE1YTQ0_9LAMI</name>
<dbReference type="EMBL" id="JACGWO010000002">
    <property type="protein sequence ID" value="KAK4436074.1"/>
    <property type="molecule type" value="Genomic_DNA"/>
</dbReference>
<protein>
    <submittedName>
        <fullName evidence="2">Uncharacterized protein</fullName>
    </submittedName>
</protein>
<keyword evidence="3" id="KW-1185">Reference proteome</keyword>
<gene>
    <name evidence="2" type="ORF">Salat_0771100</name>
</gene>
<comment type="caution">
    <text evidence="2">The sequence shown here is derived from an EMBL/GenBank/DDBJ whole genome shotgun (WGS) entry which is preliminary data.</text>
</comment>
<evidence type="ECO:0000313" key="2">
    <source>
        <dbReference type="EMBL" id="KAK4436074.1"/>
    </source>
</evidence>
<organism evidence="2 3">
    <name type="scientific">Sesamum alatum</name>
    <dbReference type="NCBI Taxonomy" id="300844"/>
    <lineage>
        <taxon>Eukaryota</taxon>
        <taxon>Viridiplantae</taxon>
        <taxon>Streptophyta</taxon>
        <taxon>Embryophyta</taxon>
        <taxon>Tracheophyta</taxon>
        <taxon>Spermatophyta</taxon>
        <taxon>Magnoliopsida</taxon>
        <taxon>eudicotyledons</taxon>
        <taxon>Gunneridae</taxon>
        <taxon>Pentapetalae</taxon>
        <taxon>asterids</taxon>
        <taxon>lamiids</taxon>
        <taxon>Lamiales</taxon>
        <taxon>Pedaliaceae</taxon>
        <taxon>Sesamum</taxon>
    </lineage>
</organism>
<sequence length="364" mass="38990">MEHRSTENSGSASSEQNEQSNSITPRLSCELSQVVHPPPQGCPNDNVGVSDLNDGQITKSQPPTREISGSSQNKQSDDAGPSISSVPFSAGPSLSIVPFSGELLAASEAGNEDLFAVYSKGISHSRDQHLFQQENQVAKSTGNVVAPVDNQIVLHASNNQAMNNPYLDHMSNPPTEFRLPLTLSRPGGQWTGSPQISAPFGNMVGDSTIINTLQSPWAAQAHPVMPGSSVPSRLLGIDRGIPNPTNVLSGLNVASGNSSFPGSFSNYGSPFDMASGSSYRAQDPIVSQQKRKMPWQKDIAPVQKRWNSIIRGDQGQSSRASISSDERFTLYDKRYEEIGLPVDPHLRIFNASKGNGGNVSLNEP</sequence>
<dbReference type="AlphaFoldDB" id="A0AAE1YTQ0"/>
<accession>A0AAE1YTQ0</accession>
<evidence type="ECO:0000313" key="3">
    <source>
        <dbReference type="Proteomes" id="UP001293254"/>
    </source>
</evidence>